<feature type="transmembrane region" description="Helical" evidence="1">
    <location>
        <begin position="30"/>
        <end position="50"/>
    </location>
</feature>
<sequence>MPILGLGLHFIVALYFGIHAIRSRQNMYWLMILFMFPLLGSIVYFFAIYLPELRYTRGGRVAKKVIKQLVDPNRELREARQAFDLTPTLDKRLRLAAALMETGAVAEALQHYQEAAQGPFARDPAVLAGLARAQFDNALYAPAATSLQTLFEVQPDSRRQPAPALLHARTLAALGQESARDAFEAALVVASDPEPKCRYADWLSGHDHPADQARASHLYQEIVQDSRHWHSHAKSLNKQWLQQAQAALNQGKSS</sequence>
<dbReference type="Gene3D" id="1.25.40.10">
    <property type="entry name" value="Tetratricopeptide repeat domain"/>
    <property type="match status" value="1"/>
</dbReference>
<dbReference type="PIRSF" id="PIRSF030959">
    <property type="entry name" value="UCP030959"/>
    <property type="match status" value="1"/>
</dbReference>
<dbReference type="RefSeq" id="WP_284194494.1">
    <property type="nucleotide sequence ID" value="NZ_BSOG01000001.1"/>
</dbReference>
<accession>A0ABQ5Y8T4</accession>
<dbReference type="InterPro" id="IPR014562">
    <property type="entry name" value="UCP030959_TPR_rpt-cont"/>
</dbReference>
<evidence type="ECO:0008006" key="4">
    <source>
        <dbReference type="Google" id="ProtNLM"/>
    </source>
</evidence>
<dbReference type="EMBL" id="BSOG01000001">
    <property type="protein sequence ID" value="GLR11331.1"/>
    <property type="molecule type" value="Genomic_DNA"/>
</dbReference>
<keyword evidence="1" id="KW-0472">Membrane</keyword>
<evidence type="ECO:0000256" key="1">
    <source>
        <dbReference type="SAM" id="Phobius"/>
    </source>
</evidence>
<keyword evidence="1" id="KW-1133">Transmembrane helix</keyword>
<protein>
    <recommendedName>
        <fullName evidence="4">Tetratricopeptide repeat protein</fullName>
    </recommendedName>
</protein>
<dbReference type="InterPro" id="IPR011990">
    <property type="entry name" value="TPR-like_helical_dom_sf"/>
</dbReference>
<gene>
    <name evidence="2" type="ORF">GCM10007907_01210</name>
</gene>
<proteinExistence type="predicted"/>
<dbReference type="SUPFAM" id="SSF48452">
    <property type="entry name" value="TPR-like"/>
    <property type="match status" value="1"/>
</dbReference>
<keyword evidence="1" id="KW-0812">Transmembrane</keyword>
<name>A0ABQ5Y8T4_9NEIS</name>
<organism evidence="2 3">
    <name type="scientific">Chitinimonas prasina</name>
    <dbReference type="NCBI Taxonomy" id="1434937"/>
    <lineage>
        <taxon>Bacteria</taxon>
        <taxon>Pseudomonadati</taxon>
        <taxon>Pseudomonadota</taxon>
        <taxon>Betaproteobacteria</taxon>
        <taxon>Neisseriales</taxon>
        <taxon>Chitinibacteraceae</taxon>
        <taxon>Chitinimonas</taxon>
    </lineage>
</organism>
<dbReference type="Proteomes" id="UP001156706">
    <property type="component" value="Unassembled WGS sequence"/>
</dbReference>
<comment type="caution">
    <text evidence="2">The sequence shown here is derived from an EMBL/GenBank/DDBJ whole genome shotgun (WGS) entry which is preliminary data.</text>
</comment>
<reference evidence="3" key="1">
    <citation type="journal article" date="2019" name="Int. J. Syst. Evol. Microbiol.">
        <title>The Global Catalogue of Microorganisms (GCM) 10K type strain sequencing project: providing services to taxonomists for standard genome sequencing and annotation.</title>
        <authorList>
            <consortium name="The Broad Institute Genomics Platform"/>
            <consortium name="The Broad Institute Genome Sequencing Center for Infectious Disease"/>
            <person name="Wu L."/>
            <person name="Ma J."/>
        </authorList>
    </citation>
    <scope>NUCLEOTIDE SEQUENCE [LARGE SCALE GENOMIC DNA]</scope>
    <source>
        <strain evidence="3">NBRC 110044</strain>
    </source>
</reference>
<evidence type="ECO:0000313" key="3">
    <source>
        <dbReference type="Proteomes" id="UP001156706"/>
    </source>
</evidence>
<evidence type="ECO:0000313" key="2">
    <source>
        <dbReference type="EMBL" id="GLR11331.1"/>
    </source>
</evidence>
<keyword evidence="3" id="KW-1185">Reference proteome</keyword>